<reference evidence="2" key="1">
    <citation type="submission" date="2020-06" db="EMBL/GenBank/DDBJ databases">
        <authorList>
            <person name="Li T."/>
            <person name="Hu X."/>
            <person name="Zhang T."/>
            <person name="Song X."/>
            <person name="Zhang H."/>
            <person name="Dai N."/>
            <person name="Sheng W."/>
            <person name="Hou X."/>
            <person name="Wei L."/>
        </authorList>
    </citation>
    <scope>NUCLEOTIDE SEQUENCE</scope>
    <source>
        <strain evidence="2">3651</strain>
        <tissue evidence="2">Leaf</tissue>
    </source>
</reference>
<proteinExistence type="predicted"/>
<accession>A0AAE1YFC1</accession>
<reference evidence="2" key="2">
    <citation type="journal article" date="2024" name="Plant">
        <title>Genomic evolution and insights into agronomic trait innovations of Sesamum species.</title>
        <authorList>
            <person name="Miao H."/>
            <person name="Wang L."/>
            <person name="Qu L."/>
            <person name="Liu H."/>
            <person name="Sun Y."/>
            <person name="Le M."/>
            <person name="Wang Q."/>
            <person name="Wei S."/>
            <person name="Zheng Y."/>
            <person name="Lin W."/>
            <person name="Duan Y."/>
            <person name="Cao H."/>
            <person name="Xiong S."/>
            <person name="Wang X."/>
            <person name="Wei L."/>
            <person name="Li C."/>
            <person name="Ma Q."/>
            <person name="Ju M."/>
            <person name="Zhao R."/>
            <person name="Li G."/>
            <person name="Mu C."/>
            <person name="Tian Q."/>
            <person name="Mei H."/>
            <person name="Zhang T."/>
            <person name="Gao T."/>
            <person name="Zhang H."/>
        </authorList>
    </citation>
    <scope>NUCLEOTIDE SEQUENCE</scope>
    <source>
        <strain evidence="2">3651</strain>
    </source>
</reference>
<keyword evidence="3" id="KW-1185">Reference proteome</keyword>
<feature type="compositionally biased region" description="Basic residues" evidence="1">
    <location>
        <begin position="94"/>
        <end position="105"/>
    </location>
</feature>
<dbReference type="AlphaFoldDB" id="A0AAE1YFC1"/>
<feature type="compositionally biased region" description="Basic and acidic residues" evidence="1">
    <location>
        <begin position="52"/>
        <end position="69"/>
    </location>
</feature>
<dbReference type="PANTHER" id="PTHR37615:SF1">
    <property type="entry name" value="NUCLEOPORIN NUP159-LIKE"/>
    <property type="match status" value="1"/>
</dbReference>
<dbReference type="Proteomes" id="UP001293254">
    <property type="component" value="Unassembled WGS sequence"/>
</dbReference>
<organism evidence="2 3">
    <name type="scientific">Sesamum alatum</name>
    <dbReference type="NCBI Taxonomy" id="300844"/>
    <lineage>
        <taxon>Eukaryota</taxon>
        <taxon>Viridiplantae</taxon>
        <taxon>Streptophyta</taxon>
        <taxon>Embryophyta</taxon>
        <taxon>Tracheophyta</taxon>
        <taxon>Spermatophyta</taxon>
        <taxon>Magnoliopsida</taxon>
        <taxon>eudicotyledons</taxon>
        <taxon>Gunneridae</taxon>
        <taxon>Pentapetalae</taxon>
        <taxon>asterids</taxon>
        <taxon>lamiids</taxon>
        <taxon>Lamiales</taxon>
        <taxon>Pedaliaceae</taxon>
        <taxon>Sesamum</taxon>
    </lineage>
</organism>
<sequence>MGKKKAVRRTKEVLVALAESSAAEPVQTPRKRGRPRKVIEKNEEEQEVGGADSKKARTGEGDEEKKVEEIEGEMVGSKGVEGVSMKQEEEGPRRSRRKSKPRKSS</sequence>
<feature type="region of interest" description="Disordered" evidence="1">
    <location>
        <begin position="20"/>
        <end position="105"/>
    </location>
</feature>
<evidence type="ECO:0000313" key="3">
    <source>
        <dbReference type="Proteomes" id="UP001293254"/>
    </source>
</evidence>
<protein>
    <submittedName>
        <fullName evidence="2">Uncharacterized protein</fullName>
    </submittedName>
</protein>
<dbReference type="PANTHER" id="PTHR37615">
    <property type="entry name" value="NUCLEOPORIN NUP159-LIKE"/>
    <property type="match status" value="1"/>
</dbReference>
<evidence type="ECO:0000256" key="1">
    <source>
        <dbReference type="SAM" id="MobiDB-lite"/>
    </source>
</evidence>
<evidence type="ECO:0000313" key="2">
    <source>
        <dbReference type="EMBL" id="KAK4429250.1"/>
    </source>
</evidence>
<name>A0AAE1YFC1_9LAMI</name>
<comment type="caution">
    <text evidence="2">The sequence shown here is derived from an EMBL/GenBank/DDBJ whole genome shotgun (WGS) entry which is preliminary data.</text>
</comment>
<dbReference type="EMBL" id="JACGWO010000004">
    <property type="protein sequence ID" value="KAK4429250.1"/>
    <property type="molecule type" value="Genomic_DNA"/>
</dbReference>
<gene>
    <name evidence="2" type="ORF">Salat_1225300</name>
</gene>